<organism evidence="1 2">
    <name type="scientific">Rhodoferax antarcticus ANT.BR</name>
    <dbReference type="NCBI Taxonomy" id="1111071"/>
    <lineage>
        <taxon>Bacteria</taxon>
        <taxon>Pseudomonadati</taxon>
        <taxon>Pseudomonadota</taxon>
        <taxon>Betaproteobacteria</taxon>
        <taxon>Burkholderiales</taxon>
        <taxon>Comamonadaceae</taxon>
        <taxon>Rhodoferax</taxon>
    </lineage>
</organism>
<dbReference type="GO" id="GO:0006744">
    <property type="term" value="P:ubiquinone biosynthetic process"/>
    <property type="evidence" value="ECO:0007669"/>
    <property type="project" value="InterPro"/>
</dbReference>
<dbReference type="AlphaFoldDB" id="A0A1Q8Y9Q7"/>
<keyword evidence="2" id="KW-1185">Reference proteome</keyword>
<dbReference type="Proteomes" id="UP000185911">
    <property type="component" value="Unassembled WGS sequence"/>
</dbReference>
<evidence type="ECO:0008006" key="3">
    <source>
        <dbReference type="Google" id="ProtNLM"/>
    </source>
</evidence>
<dbReference type="STRING" id="81479.RA876_14050"/>
<dbReference type="RefSeq" id="WP_075588109.1">
    <property type="nucleotide sequence ID" value="NZ_MSYM01000019.1"/>
</dbReference>
<evidence type="ECO:0000313" key="2">
    <source>
        <dbReference type="Proteomes" id="UP000185911"/>
    </source>
</evidence>
<dbReference type="PANTHER" id="PTHR38693:SF1">
    <property type="entry name" value="UBIQUINONE BIOSYNTHESIS ACCESSORY FACTOR UBIJ"/>
    <property type="match status" value="1"/>
</dbReference>
<protein>
    <recommendedName>
        <fullName evidence="3">Ubiquinone biosynthesis protein UbiJ</fullName>
    </recommendedName>
</protein>
<comment type="caution">
    <text evidence="1">The sequence shown here is derived from an EMBL/GenBank/DDBJ whole genome shotgun (WGS) entry which is preliminary data.</text>
</comment>
<sequence>MATQSPFSFLEGLLQQLPLPKLTPPEWAVSEAQHRIVLLLNHVLMQETEATARLARQNGRVMLVQWRSFSFKLQATPAGLLDLAAPDAQADLVLTVAADEAVLALAQTALRGERPTVRIEGDVQLAAEVNWLIEHVRWDVEEDLARIVGDVPARVMCQWTMNMVMGLRQFVSKASTFVPGQASR</sequence>
<dbReference type="EMBL" id="MSYM01000019">
    <property type="protein sequence ID" value="OLP04733.1"/>
    <property type="molecule type" value="Genomic_DNA"/>
</dbReference>
<proteinExistence type="predicted"/>
<accession>A0A1Q8Y9Q7</accession>
<dbReference type="PANTHER" id="PTHR38693">
    <property type="entry name" value="UBIQUINONE BIOSYNTHESIS PROTEIN UBIJ"/>
    <property type="match status" value="1"/>
</dbReference>
<reference evidence="1 2" key="1">
    <citation type="submission" date="2017-01" db="EMBL/GenBank/DDBJ databases">
        <title>Genome sequence of Rhodoferax antarcticus ANT.BR, a psychrophilic purple nonsulfur bacterium from an Antarctic microbial mat.</title>
        <authorList>
            <person name="Baker J."/>
            <person name="Riester C."/>
            <person name="Skinner B."/>
            <person name="Newell A."/>
            <person name="Swingley W."/>
            <person name="Madigan M."/>
            <person name="Jung D."/>
            <person name="Asao M."/>
            <person name="Chen M."/>
            <person name="Loughlin P."/>
            <person name="Pan H."/>
            <person name="Lin S."/>
            <person name="Li N."/>
            <person name="Shaw J."/>
            <person name="Prado M."/>
            <person name="Sherman C."/>
            <person name="Li X."/>
            <person name="Tang J."/>
            <person name="Blankenship R."/>
            <person name="Zhao T."/>
            <person name="Touchman J."/>
            <person name="Sattley M."/>
        </authorList>
    </citation>
    <scope>NUCLEOTIDE SEQUENCE [LARGE SCALE GENOMIC DNA]</scope>
    <source>
        <strain evidence="1 2">ANT.BR</strain>
    </source>
</reference>
<gene>
    <name evidence="1" type="ORF">BLL52_4054</name>
</gene>
<name>A0A1Q8Y9Q7_9BURK</name>
<dbReference type="InterPro" id="IPR038989">
    <property type="entry name" value="UbiJ"/>
</dbReference>
<evidence type="ECO:0000313" key="1">
    <source>
        <dbReference type="EMBL" id="OLP04733.1"/>
    </source>
</evidence>